<dbReference type="eggNOG" id="ENOG502SD9A">
    <property type="taxonomic scope" value="Eukaryota"/>
</dbReference>
<evidence type="ECO:0008006" key="3">
    <source>
        <dbReference type="Google" id="ProtNLM"/>
    </source>
</evidence>
<dbReference type="InParanoid" id="D8LBC5"/>
<accession>D8LBC5</accession>
<evidence type="ECO:0000313" key="1">
    <source>
        <dbReference type="EMBL" id="CBN76634.1"/>
    </source>
</evidence>
<name>D8LBC5_ECTSI</name>
<organism evidence="1 2">
    <name type="scientific">Ectocarpus siliculosus</name>
    <name type="common">Brown alga</name>
    <name type="synonym">Conferva siliculosa</name>
    <dbReference type="NCBI Taxonomy" id="2880"/>
    <lineage>
        <taxon>Eukaryota</taxon>
        <taxon>Sar</taxon>
        <taxon>Stramenopiles</taxon>
        <taxon>Ochrophyta</taxon>
        <taxon>PX clade</taxon>
        <taxon>Phaeophyceae</taxon>
        <taxon>Ectocarpales</taxon>
        <taxon>Ectocarpaceae</taxon>
        <taxon>Ectocarpus</taxon>
    </lineage>
</organism>
<evidence type="ECO:0000313" key="2">
    <source>
        <dbReference type="Proteomes" id="UP000002630"/>
    </source>
</evidence>
<dbReference type="PANTHER" id="PTHR33373">
    <property type="entry name" value="OS07G0479600 PROTEIN"/>
    <property type="match status" value="1"/>
</dbReference>
<dbReference type="Proteomes" id="UP000002630">
    <property type="component" value="Linkage Group LG01"/>
</dbReference>
<dbReference type="EMBL" id="FN647682">
    <property type="protein sequence ID" value="CBN76634.1"/>
    <property type="molecule type" value="Genomic_DNA"/>
</dbReference>
<protein>
    <recommendedName>
        <fullName evidence="3">DUF4050 domain-containing protein</fullName>
    </recommendedName>
</protein>
<dbReference type="EMBL" id="FN649726">
    <property type="protein sequence ID" value="CBN76634.1"/>
    <property type="molecule type" value="Genomic_DNA"/>
</dbReference>
<sequence length="100" mass="11178">MSSEVSARNPELLKEEDTARPKFVNRGLLRWERERKAWLAGGTGGPVGRRRARARTMDVDEVIDDLFSGRGGTGNLPQSVPLPQMIDLLVDLWEAEGLFD</sequence>
<dbReference type="STRING" id="2880.D8LBC5"/>
<gene>
    <name evidence="1" type="ORF">Esi_0000_0375</name>
</gene>
<reference evidence="1 2" key="1">
    <citation type="journal article" date="2010" name="Nature">
        <title>The Ectocarpus genome and the independent evolution of multicellularity in brown algae.</title>
        <authorList>
            <person name="Cock J.M."/>
            <person name="Sterck L."/>
            <person name="Rouze P."/>
            <person name="Scornet D."/>
            <person name="Allen A.E."/>
            <person name="Amoutzias G."/>
            <person name="Anthouard V."/>
            <person name="Artiguenave F."/>
            <person name="Aury J.M."/>
            <person name="Badger J.H."/>
            <person name="Beszteri B."/>
            <person name="Billiau K."/>
            <person name="Bonnet E."/>
            <person name="Bothwell J.H."/>
            <person name="Bowler C."/>
            <person name="Boyen C."/>
            <person name="Brownlee C."/>
            <person name="Carrano C.J."/>
            <person name="Charrier B."/>
            <person name="Cho G.Y."/>
            <person name="Coelho S.M."/>
            <person name="Collen J."/>
            <person name="Corre E."/>
            <person name="Da Silva C."/>
            <person name="Delage L."/>
            <person name="Delaroque N."/>
            <person name="Dittami S.M."/>
            <person name="Doulbeau S."/>
            <person name="Elias M."/>
            <person name="Farnham G."/>
            <person name="Gachon C.M."/>
            <person name="Gschloessl B."/>
            <person name="Heesch S."/>
            <person name="Jabbari K."/>
            <person name="Jubin C."/>
            <person name="Kawai H."/>
            <person name="Kimura K."/>
            <person name="Kloareg B."/>
            <person name="Kupper F.C."/>
            <person name="Lang D."/>
            <person name="Le Bail A."/>
            <person name="Leblanc C."/>
            <person name="Lerouge P."/>
            <person name="Lohr M."/>
            <person name="Lopez P.J."/>
            <person name="Martens C."/>
            <person name="Maumus F."/>
            <person name="Michel G."/>
            <person name="Miranda-Saavedra D."/>
            <person name="Morales J."/>
            <person name="Moreau H."/>
            <person name="Motomura T."/>
            <person name="Nagasato C."/>
            <person name="Napoli C.A."/>
            <person name="Nelson D.R."/>
            <person name="Nyvall-Collen P."/>
            <person name="Peters A.F."/>
            <person name="Pommier C."/>
            <person name="Potin P."/>
            <person name="Poulain J."/>
            <person name="Quesneville H."/>
            <person name="Read B."/>
            <person name="Rensing S.A."/>
            <person name="Ritter A."/>
            <person name="Rousvoal S."/>
            <person name="Samanta M."/>
            <person name="Samson G."/>
            <person name="Schroeder D.C."/>
            <person name="Segurens B."/>
            <person name="Strittmatter M."/>
            <person name="Tonon T."/>
            <person name="Tregear J.W."/>
            <person name="Valentin K."/>
            <person name="von Dassow P."/>
            <person name="Yamagishi T."/>
            <person name="Van de Peer Y."/>
            <person name="Wincker P."/>
        </authorList>
    </citation>
    <scope>NUCLEOTIDE SEQUENCE [LARGE SCALE GENOMIC DNA]</scope>
    <source>
        <strain evidence="2">Ec32 / CCAP1310/4</strain>
    </source>
</reference>
<dbReference type="OrthoDB" id="1896025at2759"/>
<dbReference type="AlphaFoldDB" id="D8LBC5"/>
<keyword evidence="2" id="KW-1185">Reference proteome</keyword>
<proteinExistence type="predicted"/>
<dbReference type="PANTHER" id="PTHR33373:SF34">
    <property type="entry name" value="DUF4050 DOMAIN-CONTAINING PROTEIN"/>
    <property type="match status" value="1"/>
</dbReference>